<evidence type="ECO:0000313" key="9">
    <source>
        <dbReference type="EMBL" id="MBM7561864.1"/>
    </source>
</evidence>
<dbReference type="Gene3D" id="1.20.140.70">
    <property type="entry name" value="Oligopeptidase f, N-terminal domain"/>
    <property type="match status" value="1"/>
</dbReference>
<keyword evidence="1 6" id="KW-0645">Protease</keyword>
<feature type="domain" description="Peptidase M3A/M3B catalytic" evidence="7">
    <location>
        <begin position="197"/>
        <end position="574"/>
    </location>
</feature>
<accession>A0ABS2MR24</accession>
<dbReference type="Pfam" id="PF08439">
    <property type="entry name" value="Peptidase_M3_N"/>
    <property type="match status" value="1"/>
</dbReference>
<reference evidence="9 10" key="1">
    <citation type="submission" date="2021-01" db="EMBL/GenBank/DDBJ databases">
        <title>Genomic Encyclopedia of Type Strains, Phase IV (KMG-IV): sequencing the most valuable type-strain genomes for metagenomic binning, comparative biology and taxonomic classification.</title>
        <authorList>
            <person name="Goeker M."/>
        </authorList>
    </citation>
    <scope>NUCLEOTIDE SEQUENCE [LARGE SCALE GENOMIC DNA]</scope>
    <source>
        <strain evidence="9 10">DSM 24436</strain>
    </source>
</reference>
<comment type="similarity">
    <text evidence="6">Belongs to the peptidase M3 family.</text>
</comment>
<keyword evidence="3 6" id="KW-0378">Hydrolase</keyword>
<dbReference type="InterPro" id="IPR001333">
    <property type="entry name" value="Peptidase_M32_Taq"/>
</dbReference>
<dbReference type="Gene3D" id="1.10.1370.20">
    <property type="entry name" value="Oligoendopeptidase f, C-terminal domain"/>
    <property type="match status" value="1"/>
</dbReference>
<keyword evidence="2 6" id="KW-0479">Metal-binding</keyword>
<gene>
    <name evidence="9" type="ORF">JOC49_001405</name>
</gene>
<dbReference type="PANTHER" id="PTHR34217">
    <property type="entry name" value="METAL-DEPENDENT CARBOXYPEPTIDASE"/>
    <property type="match status" value="1"/>
</dbReference>
<dbReference type="PANTHER" id="PTHR34217:SF1">
    <property type="entry name" value="CARBOXYPEPTIDASE 1"/>
    <property type="match status" value="1"/>
</dbReference>
<dbReference type="InterPro" id="IPR011977">
    <property type="entry name" value="Pept_M3B_clade3"/>
</dbReference>
<dbReference type="InterPro" id="IPR042088">
    <property type="entry name" value="OligoPept_F_C"/>
</dbReference>
<dbReference type="RefSeq" id="WP_204663781.1">
    <property type="nucleotide sequence ID" value="NZ_JAFBDT010000009.1"/>
</dbReference>
<comment type="caution">
    <text evidence="9">The sequence shown here is derived from an EMBL/GenBank/DDBJ whole genome shotgun (WGS) entry which is preliminary data.</text>
</comment>
<feature type="domain" description="Oligopeptidase F N-terminal" evidence="8">
    <location>
        <begin position="110"/>
        <end position="175"/>
    </location>
</feature>
<evidence type="ECO:0000256" key="6">
    <source>
        <dbReference type="RuleBase" id="RU003435"/>
    </source>
</evidence>
<keyword evidence="5 6" id="KW-0482">Metalloprotease</keyword>
<dbReference type="NCBIfam" id="TIGR02290">
    <property type="entry name" value="M3_fam_3"/>
    <property type="match status" value="1"/>
</dbReference>
<dbReference type="InterPro" id="IPR001567">
    <property type="entry name" value="Pept_M3A_M3B_dom"/>
</dbReference>
<evidence type="ECO:0000259" key="8">
    <source>
        <dbReference type="Pfam" id="PF08439"/>
    </source>
</evidence>
<dbReference type="Pfam" id="PF01432">
    <property type="entry name" value="Peptidase_M3"/>
    <property type="match status" value="1"/>
</dbReference>
<dbReference type="InterPro" id="IPR034006">
    <property type="entry name" value="M3B_PepF_2"/>
</dbReference>
<evidence type="ECO:0000256" key="2">
    <source>
        <dbReference type="ARBA" id="ARBA00022723"/>
    </source>
</evidence>
<dbReference type="SUPFAM" id="SSF55486">
    <property type="entry name" value="Metalloproteases ('zincins'), catalytic domain"/>
    <property type="match status" value="1"/>
</dbReference>
<comment type="cofactor">
    <cofactor evidence="6">
        <name>Zn(2+)</name>
        <dbReference type="ChEBI" id="CHEBI:29105"/>
    </cofactor>
    <text evidence="6">Binds 1 zinc ion.</text>
</comment>
<dbReference type="CDD" id="cd09607">
    <property type="entry name" value="M3B_PepF"/>
    <property type="match status" value="1"/>
</dbReference>
<dbReference type="InterPro" id="IPR013647">
    <property type="entry name" value="OligopepF_N_dom"/>
</dbReference>
<name>A0ABS2MR24_9FIRM</name>
<evidence type="ECO:0000256" key="5">
    <source>
        <dbReference type="ARBA" id="ARBA00023049"/>
    </source>
</evidence>
<protein>
    <submittedName>
        <fullName evidence="9">PepF/M3 family oligoendopeptidase</fullName>
    </submittedName>
</protein>
<evidence type="ECO:0000313" key="10">
    <source>
        <dbReference type="Proteomes" id="UP000767854"/>
    </source>
</evidence>
<evidence type="ECO:0000256" key="1">
    <source>
        <dbReference type="ARBA" id="ARBA00022670"/>
    </source>
</evidence>
<sequence>MNDKWNLDALYPSFDSKLFKSDLDRADALLPKYRSWIEEVDKASPISVELVTQFINYLIEDTTLLRKLYAFGHLTFATDSKNTKAIGLVNKIQNVQSKLTAPMVVFKRALKDFDLKSACEASPLIKEHEFFLKEAISSTKYMLSDAEEILISKMKLTGSSAWETLQSKTASQLTFPIEIDGTTEEWPIMKIRNLAFSSDPKMRQLGYETELKAYETHAEISAAALNGIKGEVLTLSDLRGFDSPLDETLFNARMDTEILNAMIESMEEYLPVFRRYLLAKSKLLGNKGPMPFYDIYAPVVQMDQEFTIAEAKTFILKYFGDFSEDLHSFAKKSFDNDWVDFEPRAGKVGGAFCSNIPSIGESRILTNFTGKLKNVLTLAHELGHGFHGDRIMTESILNTSYPMPLAETASIFCETIVRNAVLKEADETLALSILENSLQGATSVVVDILSRFYFESQIFETRKDHPLSVDEFKEIMLDSQKKAYGNALDHTHLHPYMWLNKTHYYYASRNFYNFPYAFGLLFARGLYAVYKEKGDAFIPEYDALLKATGKMRIYDVCQLANIDPTDKAFWKASLEQIKNDVDAFESIVNKAL</sequence>
<evidence type="ECO:0000256" key="4">
    <source>
        <dbReference type="ARBA" id="ARBA00022833"/>
    </source>
</evidence>
<proteinExistence type="inferred from homology"/>
<evidence type="ECO:0000256" key="3">
    <source>
        <dbReference type="ARBA" id="ARBA00022801"/>
    </source>
</evidence>
<keyword evidence="4 6" id="KW-0862">Zinc</keyword>
<dbReference type="Proteomes" id="UP000767854">
    <property type="component" value="Unassembled WGS sequence"/>
</dbReference>
<organism evidence="9 10">
    <name type="scientific">Fusibacter tunisiensis</name>
    <dbReference type="NCBI Taxonomy" id="1008308"/>
    <lineage>
        <taxon>Bacteria</taxon>
        <taxon>Bacillati</taxon>
        <taxon>Bacillota</taxon>
        <taxon>Clostridia</taxon>
        <taxon>Eubacteriales</taxon>
        <taxon>Eubacteriales Family XII. Incertae Sedis</taxon>
        <taxon>Fusibacter</taxon>
    </lineage>
</organism>
<dbReference type="EMBL" id="JAFBDT010000009">
    <property type="protein sequence ID" value="MBM7561864.1"/>
    <property type="molecule type" value="Genomic_DNA"/>
</dbReference>
<keyword evidence="10" id="KW-1185">Reference proteome</keyword>
<evidence type="ECO:0000259" key="7">
    <source>
        <dbReference type="Pfam" id="PF01432"/>
    </source>
</evidence>